<feature type="region of interest" description="Disordered" evidence="1">
    <location>
        <begin position="26"/>
        <end position="45"/>
    </location>
</feature>
<evidence type="ECO:0000256" key="1">
    <source>
        <dbReference type="SAM" id="MobiDB-lite"/>
    </source>
</evidence>
<organism evidence="2 3">
    <name type="scientific">Pseudorhizobium tarimense</name>
    <dbReference type="NCBI Taxonomy" id="1079109"/>
    <lineage>
        <taxon>Bacteria</taxon>
        <taxon>Pseudomonadati</taxon>
        <taxon>Pseudomonadota</taxon>
        <taxon>Alphaproteobacteria</taxon>
        <taxon>Hyphomicrobiales</taxon>
        <taxon>Rhizobiaceae</taxon>
        <taxon>Rhizobium/Agrobacterium group</taxon>
        <taxon>Pseudorhizobium</taxon>
    </lineage>
</organism>
<sequence length="45" mass="4358">MTVTTVMIAMTGQLTGAAPTGIETATTTGGATEGETVTVTKSAPT</sequence>
<keyword evidence="3" id="KW-1185">Reference proteome</keyword>
<proteinExistence type="predicted"/>
<name>A0ABV2HBU3_9HYPH</name>
<gene>
    <name evidence="2" type="ORF">ABID21_004092</name>
</gene>
<reference evidence="2 3" key="1">
    <citation type="submission" date="2024-06" db="EMBL/GenBank/DDBJ databases">
        <title>Genomic Encyclopedia of Type Strains, Phase IV (KMG-IV): sequencing the most valuable type-strain genomes for metagenomic binning, comparative biology and taxonomic classification.</title>
        <authorList>
            <person name="Goeker M."/>
        </authorList>
    </citation>
    <scope>NUCLEOTIDE SEQUENCE [LARGE SCALE GENOMIC DNA]</scope>
    <source>
        <strain evidence="2 3">DSM 105042</strain>
    </source>
</reference>
<protein>
    <submittedName>
        <fullName evidence="2">Uncharacterized protein</fullName>
    </submittedName>
</protein>
<comment type="caution">
    <text evidence="2">The sequence shown here is derived from an EMBL/GenBank/DDBJ whole genome shotgun (WGS) entry which is preliminary data.</text>
</comment>
<evidence type="ECO:0000313" key="3">
    <source>
        <dbReference type="Proteomes" id="UP001549031"/>
    </source>
</evidence>
<evidence type="ECO:0000313" key="2">
    <source>
        <dbReference type="EMBL" id="MET3587959.1"/>
    </source>
</evidence>
<dbReference type="RefSeq" id="WP_247245720.1">
    <property type="nucleotide sequence ID" value="NZ_JALJRA010000019.1"/>
</dbReference>
<accession>A0ABV2HBU3</accession>
<dbReference type="Proteomes" id="UP001549031">
    <property type="component" value="Unassembled WGS sequence"/>
</dbReference>
<dbReference type="EMBL" id="JBEPLJ010000018">
    <property type="protein sequence ID" value="MET3587959.1"/>
    <property type="molecule type" value="Genomic_DNA"/>
</dbReference>